<protein>
    <submittedName>
        <fullName evidence="1">Uncharacterized protein</fullName>
    </submittedName>
</protein>
<accession>A0A1I1VRD1</accession>
<evidence type="ECO:0000313" key="1">
    <source>
        <dbReference type="EMBL" id="SFD85511.1"/>
    </source>
</evidence>
<dbReference type="RefSeq" id="WP_139225707.1">
    <property type="nucleotide sequence ID" value="NZ_FOMQ01000007.1"/>
</dbReference>
<reference evidence="2" key="1">
    <citation type="submission" date="2016-10" db="EMBL/GenBank/DDBJ databases">
        <authorList>
            <person name="Varghese N."/>
            <person name="Submissions S."/>
        </authorList>
    </citation>
    <scope>NUCLEOTIDE SEQUENCE [LARGE SCALE GENOMIC DNA]</scope>
    <source>
        <strain evidence="2">DSM 7481</strain>
    </source>
</reference>
<evidence type="ECO:0000313" key="2">
    <source>
        <dbReference type="Proteomes" id="UP000199517"/>
    </source>
</evidence>
<proteinExistence type="predicted"/>
<dbReference type="AlphaFoldDB" id="A0A1I1VRD1"/>
<dbReference type="EMBL" id="FOMQ01000007">
    <property type="protein sequence ID" value="SFD85511.1"/>
    <property type="molecule type" value="Genomic_DNA"/>
</dbReference>
<name>A0A1I1VRD1_9BURK</name>
<dbReference type="Proteomes" id="UP000199517">
    <property type="component" value="Unassembled WGS sequence"/>
</dbReference>
<organism evidence="1 2">
    <name type="scientific">Paracidovorax konjaci</name>
    <dbReference type="NCBI Taxonomy" id="32040"/>
    <lineage>
        <taxon>Bacteria</taxon>
        <taxon>Pseudomonadati</taxon>
        <taxon>Pseudomonadota</taxon>
        <taxon>Betaproteobacteria</taxon>
        <taxon>Burkholderiales</taxon>
        <taxon>Comamonadaceae</taxon>
        <taxon>Paracidovorax</taxon>
    </lineage>
</organism>
<keyword evidence="2" id="KW-1185">Reference proteome</keyword>
<gene>
    <name evidence="1" type="ORF">SAMN04489710_107103</name>
</gene>
<dbReference type="STRING" id="32040.SAMN04489710_107103"/>
<sequence>MPSNESNAAGSTPPDDRLEALKALLEASPVFREMADLQEWLQTFRALLDMKVRVDRLGRLVVPAGIPVQVPGKAGRENIQVSIDSDGVNFKVVPR</sequence>